<sequence length="109" mass="11779">MSQAWLFLILAIALEVAGTTAMKLSDGFSKLLPSVLIFVCYALSFIALTLALKKFEMGIAYAIWAGLGTVLITVIGIMYFEESISFVKFFSILLIVAGVIGLHLSANNL</sequence>
<dbReference type="OrthoDB" id="9808638at2"/>
<evidence type="ECO:0000313" key="10">
    <source>
        <dbReference type="EMBL" id="ALE53040.1"/>
    </source>
</evidence>
<protein>
    <recommendedName>
        <fullName evidence="12">Ligand-binding protein SH3</fullName>
    </recommendedName>
</protein>
<dbReference type="FunFam" id="1.10.3730.20:FF:000001">
    <property type="entry name" value="Quaternary ammonium compound resistance transporter SugE"/>
    <property type="match status" value="1"/>
</dbReference>
<evidence type="ECO:0000256" key="9">
    <source>
        <dbReference type="SAM" id="Phobius"/>
    </source>
</evidence>
<evidence type="ECO:0000256" key="7">
    <source>
        <dbReference type="ARBA" id="ARBA00038032"/>
    </source>
</evidence>
<evidence type="ECO:0000256" key="6">
    <source>
        <dbReference type="ARBA" id="ARBA00023136"/>
    </source>
</evidence>
<dbReference type="GO" id="GO:0022857">
    <property type="term" value="F:transmembrane transporter activity"/>
    <property type="evidence" value="ECO:0007669"/>
    <property type="project" value="InterPro"/>
</dbReference>
<feature type="transmembrane region" description="Helical" evidence="9">
    <location>
        <begin position="59"/>
        <end position="80"/>
    </location>
</feature>
<dbReference type="AlphaFoldDB" id="A0A0M5LJF7"/>
<dbReference type="SUPFAM" id="SSF103481">
    <property type="entry name" value="Multidrug resistance efflux transporter EmrE"/>
    <property type="match status" value="1"/>
</dbReference>
<reference evidence="10 11" key="1">
    <citation type="journal article" date="2015" name="Genome Announc.">
        <title>Genome Sequence of 'Candidatus Thioglobus autotrophica' Strain EF1, a Chemoautotroph from the SUP05 Clade of Marine Gammaproteobacteria.</title>
        <authorList>
            <person name="Shah V."/>
            <person name="Morris R.M."/>
        </authorList>
    </citation>
    <scope>NUCLEOTIDE SEQUENCE [LARGE SCALE GENOMIC DNA]</scope>
    <source>
        <strain evidence="10 11">EF1</strain>
    </source>
</reference>
<evidence type="ECO:0000256" key="4">
    <source>
        <dbReference type="ARBA" id="ARBA00022692"/>
    </source>
</evidence>
<proteinExistence type="inferred from homology"/>
<dbReference type="PANTHER" id="PTHR30561">
    <property type="entry name" value="SMR FAMILY PROTON-DEPENDENT DRUG EFFLUX TRANSPORTER SUGE"/>
    <property type="match status" value="1"/>
</dbReference>
<dbReference type="Pfam" id="PF00893">
    <property type="entry name" value="Multi_Drug_Res"/>
    <property type="match status" value="1"/>
</dbReference>
<evidence type="ECO:0000256" key="3">
    <source>
        <dbReference type="ARBA" id="ARBA00022475"/>
    </source>
</evidence>
<evidence type="ECO:0000256" key="2">
    <source>
        <dbReference type="ARBA" id="ARBA00022448"/>
    </source>
</evidence>
<keyword evidence="6 9" id="KW-0472">Membrane</keyword>
<dbReference type="EMBL" id="CP010552">
    <property type="protein sequence ID" value="ALE53040.1"/>
    <property type="molecule type" value="Genomic_DNA"/>
</dbReference>
<keyword evidence="5 9" id="KW-1133">Transmembrane helix</keyword>
<evidence type="ECO:0000256" key="1">
    <source>
        <dbReference type="ARBA" id="ARBA00004651"/>
    </source>
</evidence>
<keyword evidence="11" id="KW-1185">Reference proteome</keyword>
<dbReference type="PATRIC" id="fig|1705394.5.peg.1487"/>
<feature type="transmembrane region" description="Helical" evidence="9">
    <location>
        <begin position="86"/>
        <end position="106"/>
    </location>
</feature>
<dbReference type="Gene3D" id="1.10.3730.20">
    <property type="match status" value="1"/>
</dbReference>
<dbReference type="GO" id="GO:1990961">
    <property type="term" value="P:xenobiotic detoxification by transmembrane export across the plasma membrane"/>
    <property type="evidence" value="ECO:0007669"/>
    <property type="project" value="UniProtKB-ARBA"/>
</dbReference>
<organism evidence="10 11">
    <name type="scientific">Candidatus Thioglobus autotrophicus</name>
    <dbReference type="NCBI Taxonomy" id="1705394"/>
    <lineage>
        <taxon>Bacteria</taxon>
        <taxon>Pseudomonadati</taxon>
        <taxon>Pseudomonadota</taxon>
        <taxon>Gammaproteobacteria</taxon>
        <taxon>Candidatus Pseudothioglobaceae</taxon>
        <taxon>Candidatus Thioglobus</taxon>
    </lineage>
</organism>
<dbReference type="PANTHER" id="PTHR30561:SF1">
    <property type="entry name" value="MULTIDRUG TRANSPORTER EMRE"/>
    <property type="match status" value="1"/>
</dbReference>
<accession>A0A0M5LJF7</accession>
<keyword evidence="4 8" id="KW-0812">Transmembrane</keyword>
<keyword evidence="2" id="KW-0813">Transport</keyword>
<feature type="transmembrane region" description="Helical" evidence="9">
    <location>
        <begin position="31"/>
        <end position="52"/>
    </location>
</feature>
<evidence type="ECO:0000256" key="8">
    <source>
        <dbReference type="RuleBase" id="RU003942"/>
    </source>
</evidence>
<keyword evidence="3" id="KW-1003">Cell membrane</keyword>
<dbReference type="STRING" id="1705394.SP60_07445"/>
<dbReference type="RefSeq" id="WP_053952029.1">
    <property type="nucleotide sequence ID" value="NZ_CP010552.1"/>
</dbReference>
<name>A0A0M5LJF7_9GAMM</name>
<evidence type="ECO:0008006" key="12">
    <source>
        <dbReference type="Google" id="ProtNLM"/>
    </source>
</evidence>
<comment type="similarity">
    <text evidence="7 8">Belongs to the drug/metabolite transporter (DMT) superfamily. Small multidrug resistance (SMR) (TC 2.A.7.1) family.</text>
</comment>
<dbReference type="InterPro" id="IPR037185">
    <property type="entry name" value="EmrE-like"/>
</dbReference>
<comment type="subcellular location">
    <subcellularLocation>
        <location evidence="1 8">Cell membrane</location>
        <topology evidence="1 8">Multi-pass membrane protein</topology>
    </subcellularLocation>
</comment>
<gene>
    <name evidence="10" type="ORF">SP60_07445</name>
</gene>
<dbReference type="Proteomes" id="UP000058020">
    <property type="component" value="Chromosome"/>
</dbReference>
<dbReference type="InterPro" id="IPR045324">
    <property type="entry name" value="Small_multidrug_res"/>
</dbReference>
<dbReference type="InterPro" id="IPR000390">
    <property type="entry name" value="Small_drug/metabolite_transptr"/>
</dbReference>
<evidence type="ECO:0000256" key="5">
    <source>
        <dbReference type="ARBA" id="ARBA00022989"/>
    </source>
</evidence>
<evidence type="ECO:0000313" key="11">
    <source>
        <dbReference type="Proteomes" id="UP000058020"/>
    </source>
</evidence>
<dbReference type="KEGG" id="tho:SP60_07445"/>
<dbReference type="GO" id="GO:0005886">
    <property type="term" value="C:plasma membrane"/>
    <property type="evidence" value="ECO:0007669"/>
    <property type="project" value="UniProtKB-SubCell"/>
</dbReference>